<reference evidence="2 3" key="1">
    <citation type="submission" date="2018-12" db="EMBL/GenBank/DDBJ databases">
        <authorList>
            <person name="Yang E."/>
        </authorList>
    </citation>
    <scope>NUCLEOTIDE SEQUENCE [LARGE SCALE GENOMIC DNA]</scope>
    <source>
        <strain evidence="2 3">SOD</strain>
    </source>
</reference>
<dbReference type="RefSeq" id="WP_126072184.1">
    <property type="nucleotide sequence ID" value="NZ_CP051166.1"/>
</dbReference>
<dbReference type="OrthoDB" id="8911471at2"/>
<feature type="signal peptide" evidence="1">
    <location>
        <begin position="1"/>
        <end position="22"/>
    </location>
</feature>
<proteinExistence type="predicted"/>
<gene>
    <name evidence="2" type="ORF">EJB06_01280</name>
</gene>
<evidence type="ECO:0000313" key="3">
    <source>
        <dbReference type="Proteomes" id="UP000278085"/>
    </source>
</evidence>
<accession>A0A430HTF9</accession>
<evidence type="ECO:0000313" key="2">
    <source>
        <dbReference type="EMBL" id="RSZ60800.1"/>
    </source>
</evidence>
<dbReference type="InterPro" id="IPR019613">
    <property type="entry name" value="DUF4198"/>
</dbReference>
<dbReference type="Proteomes" id="UP000278085">
    <property type="component" value="Unassembled WGS sequence"/>
</dbReference>
<name>A0A430HTF9_9BURK</name>
<comment type="caution">
    <text evidence="2">The sequence shown here is derived from an EMBL/GenBank/DDBJ whole genome shotgun (WGS) entry which is preliminary data.</text>
</comment>
<evidence type="ECO:0000256" key="1">
    <source>
        <dbReference type="SAM" id="SignalP"/>
    </source>
</evidence>
<feature type="chain" id="PRO_5019438270" evidence="1">
    <location>
        <begin position="23"/>
        <end position="242"/>
    </location>
</feature>
<keyword evidence="1" id="KW-0732">Signal</keyword>
<protein>
    <submittedName>
        <fullName evidence="2">DUF4198 domain-containing protein</fullName>
    </submittedName>
</protein>
<keyword evidence="3" id="KW-1185">Reference proteome</keyword>
<dbReference type="EMBL" id="RXLQ01000001">
    <property type="protein sequence ID" value="RSZ60800.1"/>
    <property type="molecule type" value="Genomic_DNA"/>
</dbReference>
<sequence>MKHYASTLLATLLCGAFASANAHQIWIEQDGKTASVYFGEFGENLREASPGLLDKFVAPSATLIGAGADRKLKLDKTAGAFVLSARAAEGQSIVAEEANYPAFEKKTGDTVVRSIWTPAARLVNGSAAQQARLTLDIVPTGKPGQFQLSYQGKPLAKTKVGVVAQSGWAKEAQSDEQGLVSFAMPWKGTYVLEAHHTDKSGGQRDGKPYDVANYVTTMSMVQSTGAAAIAPPPAAKPNVNTP</sequence>
<organism evidence="2 3">
    <name type="scientific">Massilia atriviolacea</name>
    <dbReference type="NCBI Taxonomy" id="2495579"/>
    <lineage>
        <taxon>Bacteria</taxon>
        <taxon>Pseudomonadati</taxon>
        <taxon>Pseudomonadota</taxon>
        <taxon>Betaproteobacteria</taxon>
        <taxon>Burkholderiales</taxon>
        <taxon>Oxalobacteraceae</taxon>
        <taxon>Telluria group</taxon>
        <taxon>Massilia</taxon>
    </lineage>
</organism>
<dbReference type="AlphaFoldDB" id="A0A430HTF9"/>
<dbReference type="Pfam" id="PF10670">
    <property type="entry name" value="DUF4198"/>
    <property type="match status" value="1"/>
</dbReference>